<dbReference type="EMBL" id="BMID01000001">
    <property type="protein sequence ID" value="GGA02748.1"/>
    <property type="molecule type" value="Genomic_DNA"/>
</dbReference>
<name>A0ABQ1F7S3_9SPHN</name>
<proteinExistence type="predicted"/>
<keyword evidence="1" id="KW-1133">Transmembrane helix</keyword>
<evidence type="ECO:0000313" key="2">
    <source>
        <dbReference type="EMBL" id="GGA02748.1"/>
    </source>
</evidence>
<comment type="caution">
    <text evidence="2">The sequence shown here is derived from an EMBL/GenBank/DDBJ whole genome shotgun (WGS) entry which is preliminary data.</text>
</comment>
<organism evidence="2 3">
    <name type="scientific">Blastomonas marina</name>
    <dbReference type="NCBI Taxonomy" id="1867408"/>
    <lineage>
        <taxon>Bacteria</taxon>
        <taxon>Pseudomonadati</taxon>
        <taxon>Pseudomonadota</taxon>
        <taxon>Alphaproteobacteria</taxon>
        <taxon>Sphingomonadales</taxon>
        <taxon>Sphingomonadaceae</taxon>
        <taxon>Blastomonas</taxon>
    </lineage>
</organism>
<reference evidence="3" key="1">
    <citation type="journal article" date="2019" name="Int. J. Syst. Evol. Microbiol.">
        <title>The Global Catalogue of Microorganisms (GCM) 10K type strain sequencing project: providing services to taxonomists for standard genome sequencing and annotation.</title>
        <authorList>
            <consortium name="The Broad Institute Genomics Platform"/>
            <consortium name="The Broad Institute Genome Sequencing Center for Infectious Disease"/>
            <person name="Wu L."/>
            <person name="Ma J."/>
        </authorList>
    </citation>
    <scope>NUCLEOTIDE SEQUENCE [LARGE SCALE GENOMIC DNA]</scope>
    <source>
        <strain evidence="3">CGMCC 1.15297</strain>
    </source>
</reference>
<dbReference type="RefSeq" id="WP_188641603.1">
    <property type="nucleotide sequence ID" value="NZ_BMID01000001.1"/>
</dbReference>
<dbReference type="InterPro" id="IPR011727">
    <property type="entry name" value="CHP02117"/>
</dbReference>
<keyword evidence="1" id="KW-0812">Transmembrane</keyword>
<keyword evidence="1" id="KW-0472">Membrane</keyword>
<dbReference type="Proteomes" id="UP000603317">
    <property type="component" value="Unassembled WGS sequence"/>
</dbReference>
<keyword evidence="3" id="KW-1185">Reference proteome</keyword>
<protein>
    <recommendedName>
        <fullName evidence="4">DUF2459 domain-containing protein</fullName>
    </recommendedName>
</protein>
<dbReference type="Pfam" id="PF09601">
    <property type="entry name" value="DUF2459"/>
    <property type="match status" value="1"/>
</dbReference>
<sequence>MRGIAKFIGKALTWIALFLGLVMLWNWAGSSIPRNAGAEPAESGVEILLATNGIHTELVLPVTSPQKDWRETFPSIDKDYPGRAITHIGVGWGDREVFLENPSWGDLEARTVWRIATTGGPGVVRVDHLTNPGPGPNKRPIRLSERQYAALVAAIEAELAPAPAGRERPVLTGFRAQDRFYDARADYTLGNTCNQWTSDRLADAGVETGYWTPFAGGVMKWVEEPAM</sequence>
<evidence type="ECO:0008006" key="4">
    <source>
        <dbReference type="Google" id="ProtNLM"/>
    </source>
</evidence>
<evidence type="ECO:0000313" key="3">
    <source>
        <dbReference type="Proteomes" id="UP000603317"/>
    </source>
</evidence>
<evidence type="ECO:0000256" key="1">
    <source>
        <dbReference type="SAM" id="Phobius"/>
    </source>
</evidence>
<gene>
    <name evidence="2" type="ORF">GCM10010923_09460</name>
</gene>
<accession>A0ABQ1F7S3</accession>
<feature type="transmembrane region" description="Helical" evidence="1">
    <location>
        <begin position="7"/>
        <end position="28"/>
    </location>
</feature>